<dbReference type="EMBL" id="SFAP01000053">
    <property type="protein sequence ID" value="TRV27853.1"/>
    <property type="molecule type" value="Genomic_DNA"/>
</dbReference>
<reference evidence="1 2" key="1">
    <citation type="submission" date="2019-01" db="EMBL/GenBank/DDBJ databases">
        <title>Coherence of Microcystis species and biogeography revealed through population genomics.</title>
        <authorList>
            <person name="Perez-Carrascal O.M."/>
            <person name="Terrat Y."/>
            <person name="Giani A."/>
            <person name="Fortin N."/>
            <person name="Tromas N."/>
            <person name="Shapiro B.J."/>
        </authorList>
    </citation>
    <scope>NUCLEOTIDE SEQUENCE [LARGE SCALE GENOMIC DNA]</scope>
    <source>
        <strain evidence="1">Mw_MB_S_20031200_S109D</strain>
    </source>
</reference>
<evidence type="ECO:0000313" key="2">
    <source>
        <dbReference type="Proteomes" id="UP000318616"/>
    </source>
</evidence>
<proteinExistence type="predicted"/>
<dbReference type="AlphaFoldDB" id="A0A552M5W0"/>
<name>A0A552M5W0_9CHRO</name>
<gene>
    <name evidence="1" type="ORF">EWV88_04200</name>
</gene>
<evidence type="ECO:0000313" key="1">
    <source>
        <dbReference type="EMBL" id="TRV27853.1"/>
    </source>
</evidence>
<dbReference type="Proteomes" id="UP000318616">
    <property type="component" value="Unassembled WGS sequence"/>
</dbReference>
<protein>
    <submittedName>
        <fullName evidence="1">Uncharacterized protein</fullName>
    </submittedName>
</protein>
<comment type="caution">
    <text evidence="1">The sequence shown here is derived from an EMBL/GenBank/DDBJ whole genome shotgun (WGS) entry which is preliminary data.</text>
</comment>
<accession>A0A552M5W0</accession>
<sequence>MRSSPKENQSLEVKVKGISEMEFSLSIFDYTFTNYHYRWERVTNIKRNLKNESKTLLFASWRNHSQSNR</sequence>
<organism evidence="1 2">
    <name type="scientific">Microcystis wesenbergii Mw_MB_S_20031200_S109D</name>
    <dbReference type="NCBI Taxonomy" id="2486241"/>
    <lineage>
        <taxon>Bacteria</taxon>
        <taxon>Bacillati</taxon>
        <taxon>Cyanobacteriota</taxon>
        <taxon>Cyanophyceae</taxon>
        <taxon>Oscillatoriophycideae</taxon>
        <taxon>Chroococcales</taxon>
        <taxon>Microcystaceae</taxon>
        <taxon>Microcystis</taxon>
    </lineage>
</organism>